<dbReference type="GO" id="GO:0009699">
    <property type="term" value="P:phenylpropanoid biosynthetic process"/>
    <property type="evidence" value="ECO:0007669"/>
    <property type="project" value="UniProtKB-ARBA"/>
</dbReference>
<proteinExistence type="inferred from homology"/>
<keyword evidence="3 4" id="KW-0964">Secreted</keyword>
<evidence type="ECO:0000256" key="2">
    <source>
        <dbReference type="ARBA" id="ARBA00011738"/>
    </source>
</evidence>
<keyword evidence="4" id="KW-0732">Signal</keyword>
<reference evidence="7" key="1">
    <citation type="submission" date="2024-03" db="EMBL/GenBank/DDBJ databases">
        <title>WGS assembly of Saponaria officinalis var. Norfolk2.</title>
        <authorList>
            <person name="Jenkins J."/>
            <person name="Shu S."/>
            <person name="Grimwood J."/>
            <person name="Barry K."/>
            <person name="Goodstein D."/>
            <person name="Schmutz J."/>
            <person name="Leebens-Mack J."/>
            <person name="Osbourn A."/>
        </authorList>
    </citation>
    <scope>NUCLEOTIDE SEQUENCE [LARGE SCALE GENOMIC DNA]</scope>
    <source>
        <strain evidence="7">JIC</strain>
    </source>
</reference>
<feature type="transmembrane region" description="Helical" evidence="6">
    <location>
        <begin position="231"/>
        <end position="251"/>
    </location>
</feature>
<comment type="function">
    <text evidence="4">Dirigent proteins impart stereoselectivity on the phenoxy radical-coupling reaction, yielding optically active lignans from two molecules of coniferyl alcohol in the biosynthesis of lignans, flavonolignans, and alkaloids and thus plays a central role in plant secondary metabolism.</text>
</comment>
<protein>
    <recommendedName>
        <fullName evidence="4">Dirigent protein</fullName>
    </recommendedName>
</protein>
<dbReference type="GO" id="GO:0048046">
    <property type="term" value="C:apoplast"/>
    <property type="evidence" value="ECO:0007669"/>
    <property type="project" value="UniProtKB-SubCell"/>
</dbReference>
<dbReference type="InterPro" id="IPR044859">
    <property type="entry name" value="Allene_oxi_cyc_Dirigent"/>
</dbReference>
<dbReference type="Pfam" id="PF03018">
    <property type="entry name" value="Dirigent"/>
    <property type="match status" value="1"/>
</dbReference>
<comment type="subunit">
    <text evidence="2 4">Homodimer.</text>
</comment>
<accession>A0AAW1H597</accession>
<evidence type="ECO:0000313" key="7">
    <source>
        <dbReference type="EMBL" id="KAK9671646.1"/>
    </source>
</evidence>
<dbReference type="Gene3D" id="2.40.480.10">
    <property type="entry name" value="Allene oxide cyclase-like"/>
    <property type="match status" value="1"/>
</dbReference>
<keyword evidence="6" id="KW-0812">Transmembrane</keyword>
<evidence type="ECO:0000256" key="3">
    <source>
        <dbReference type="ARBA" id="ARBA00022525"/>
    </source>
</evidence>
<feature type="chain" id="PRO_5043089309" description="Dirigent protein" evidence="4">
    <location>
        <begin position="29"/>
        <end position="252"/>
    </location>
</feature>
<evidence type="ECO:0000256" key="5">
    <source>
        <dbReference type="SAM" id="MobiDB-lite"/>
    </source>
</evidence>
<feature type="compositionally biased region" description="Low complexity" evidence="5">
    <location>
        <begin position="212"/>
        <end position="224"/>
    </location>
</feature>
<comment type="caution">
    <text evidence="7">The sequence shown here is derived from an EMBL/GenBank/DDBJ whole genome shotgun (WGS) entry which is preliminary data.</text>
</comment>
<name>A0AAW1H597_SAPOF</name>
<evidence type="ECO:0000256" key="6">
    <source>
        <dbReference type="SAM" id="Phobius"/>
    </source>
</evidence>
<comment type="similarity">
    <text evidence="1 4">Belongs to the plant dirigent protein family.</text>
</comment>
<sequence length="252" mass="26399">MANSIISSSILLISLLITLTTIPTNTHAYFRTVSKEQLGIKDDQQTQLTFYYHDTLSGSNPTSVQIAKASGSTANSPTTFGALSMIDDPLTKTADSSSKLVGRAQGMYAMADQNQFSNILVMNILILDGEFNGSTLSVLGRSSGKDPSEYELPVIGGTGGFRFAKGYIQAKTQTFNKKTGDSVVEYNVFVSHSSSSSGAGNISPSDDGGSTASGAPSKNGSSSSPNLVNHGVLSSLVSLSFVLIPLLYLCVV</sequence>
<dbReference type="InterPro" id="IPR004265">
    <property type="entry name" value="Dirigent"/>
</dbReference>
<keyword evidence="6" id="KW-1133">Transmembrane helix</keyword>
<dbReference type="Proteomes" id="UP001443914">
    <property type="component" value="Unassembled WGS sequence"/>
</dbReference>
<feature type="compositionally biased region" description="Low complexity" evidence="5">
    <location>
        <begin position="193"/>
        <end position="205"/>
    </location>
</feature>
<dbReference type="PANTHER" id="PTHR21495">
    <property type="entry name" value="NUCLEOPORIN-RELATED"/>
    <property type="match status" value="1"/>
</dbReference>
<keyword evidence="6" id="KW-0472">Membrane</keyword>
<feature type="signal peptide" evidence="4">
    <location>
        <begin position="1"/>
        <end position="28"/>
    </location>
</feature>
<feature type="region of interest" description="Disordered" evidence="5">
    <location>
        <begin position="193"/>
        <end position="224"/>
    </location>
</feature>
<evidence type="ECO:0000313" key="8">
    <source>
        <dbReference type="Proteomes" id="UP001443914"/>
    </source>
</evidence>
<evidence type="ECO:0000256" key="4">
    <source>
        <dbReference type="RuleBase" id="RU363099"/>
    </source>
</evidence>
<comment type="subcellular location">
    <subcellularLocation>
        <location evidence="4">Secreted</location>
        <location evidence="4">Extracellular space</location>
        <location evidence="4">Apoplast</location>
    </subcellularLocation>
</comment>
<dbReference type="AlphaFoldDB" id="A0AAW1H597"/>
<gene>
    <name evidence="7" type="ORF">RND81_12G044700</name>
</gene>
<keyword evidence="4" id="KW-0052">Apoplast</keyword>
<organism evidence="7 8">
    <name type="scientific">Saponaria officinalis</name>
    <name type="common">Common soapwort</name>
    <name type="synonym">Lychnis saponaria</name>
    <dbReference type="NCBI Taxonomy" id="3572"/>
    <lineage>
        <taxon>Eukaryota</taxon>
        <taxon>Viridiplantae</taxon>
        <taxon>Streptophyta</taxon>
        <taxon>Embryophyta</taxon>
        <taxon>Tracheophyta</taxon>
        <taxon>Spermatophyta</taxon>
        <taxon>Magnoliopsida</taxon>
        <taxon>eudicotyledons</taxon>
        <taxon>Gunneridae</taxon>
        <taxon>Pentapetalae</taxon>
        <taxon>Caryophyllales</taxon>
        <taxon>Caryophyllaceae</taxon>
        <taxon>Caryophylleae</taxon>
        <taxon>Saponaria</taxon>
    </lineage>
</organism>
<dbReference type="EMBL" id="JBDFQZ010000012">
    <property type="protein sequence ID" value="KAK9671646.1"/>
    <property type="molecule type" value="Genomic_DNA"/>
</dbReference>
<evidence type="ECO:0000256" key="1">
    <source>
        <dbReference type="ARBA" id="ARBA00010746"/>
    </source>
</evidence>
<keyword evidence="8" id="KW-1185">Reference proteome</keyword>